<feature type="region of interest" description="Disordered" evidence="1">
    <location>
        <begin position="1"/>
        <end position="21"/>
    </location>
</feature>
<gene>
    <name evidence="2" type="ORF">GCM10010507_24090</name>
</gene>
<comment type="caution">
    <text evidence="2">The sequence shown here is derived from an EMBL/GenBank/DDBJ whole genome shotgun (WGS) entry which is preliminary data.</text>
</comment>
<dbReference type="InterPro" id="IPR011051">
    <property type="entry name" value="RmlC_Cupin_sf"/>
</dbReference>
<reference evidence="2" key="2">
    <citation type="submission" date="2020-09" db="EMBL/GenBank/DDBJ databases">
        <authorList>
            <person name="Sun Q."/>
            <person name="Ohkuma M."/>
        </authorList>
    </citation>
    <scope>NUCLEOTIDE SEQUENCE</scope>
    <source>
        <strain evidence="2">JCM 4633</strain>
    </source>
</reference>
<sequence length="39" mass="4204">MVIHSGSGTLELPGQSTDFTTGDLLVLPRNNEHVVRNPT</sequence>
<evidence type="ECO:0000313" key="2">
    <source>
        <dbReference type="EMBL" id="GHC47708.1"/>
    </source>
</evidence>
<proteinExistence type="predicted"/>
<organism evidence="2 3">
    <name type="scientific">Streptomyces cinnamoneus</name>
    <name type="common">Streptoverticillium cinnamoneum</name>
    <dbReference type="NCBI Taxonomy" id="53446"/>
    <lineage>
        <taxon>Bacteria</taxon>
        <taxon>Bacillati</taxon>
        <taxon>Actinomycetota</taxon>
        <taxon>Actinomycetes</taxon>
        <taxon>Kitasatosporales</taxon>
        <taxon>Streptomycetaceae</taxon>
        <taxon>Streptomyces</taxon>
        <taxon>Streptomyces cinnamoneus group</taxon>
    </lineage>
</organism>
<evidence type="ECO:0000313" key="3">
    <source>
        <dbReference type="Proteomes" id="UP000646244"/>
    </source>
</evidence>
<dbReference type="InterPro" id="IPR014710">
    <property type="entry name" value="RmlC-like_jellyroll"/>
</dbReference>
<dbReference type="Proteomes" id="UP000646244">
    <property type="component" value="Unassembled WGS sequence"/>
</dbReference>
<dbReference type="SUPFAM" id="SSF51182">
    <property type="entry name" value="RmlC-like cupins"/>
    <property type="match status" value="1"/>
</dbReference>
<reference evidence="2" key="1">
    <citation type="journal article" date="2014" name="Int. J. Syst. Evol. Microbiol.">
        <title>Complete genome sequence of Corynebacterium casei LMG S-19264T (=DSM 44701T), isolated from a smear-ripened cheese.</title>
        <authorList>
            <consortium name="US DOE Joint Genome Institute (JGI-PGF)"/>
            <person name="Walter F."/>
            <person name="Albersmeier A."/>
            <person name="Kalinowski J."/>
            <person name="Ruckert C."/>
        </authorList>
    </citation>
    <scope>NUCLEOTIDE SEQUENCE</scope>
    <source>
        <strain evidence="2">JCM 4633</strain>
    </source>
</reference>
<evidence type="ECO:0000256" key="1">
    <source>
        <dbReference type="SAM" id="MobiDB-lite"/>
    </source>
</evidence>
<protein>
    <submittedName>
        <fullName evidence="2">Uncharacterized protein</fullName>
    </submittedName>
</protein>
<dbReference type="EMBL" id="BMVB01000006">
    <property type="protein sequence ID" value="GHC47708.1"/>
    <property type="molecule type" value="Genomic_DNA"/>
</dbReference>
<accession>A0A918THF9</accession>
<dbReference type="AlphaFoldDB" id="A0A918THF9"/>
<dbReference type="Gene3D" id="2.60.120.10">
    <property type="entry name" value="Jelly Rolls"/>
    <property type="match status" value="1"/>
</dbReference>
<name>A0A918THF9_STRCJ</name>